<evidence type="ECO:0000313" key="1">
    <source>
        <dbReference type="Proteomes" id="UP000887565"/>
    </source>
</evidence>
<dbReference type="AlphaFoldDB" id="A0A915J012"/>
<dbReference type="WBParaSite" id="nRc.2.0.1.t19027-RA">
    <property type="protein sequence ID" value="nRc.2.0.1.t19027-RA"/>
    <property type="gene ID" value="nRc.2.0.1.g19027"/>
</dbReference>
<protein>
    <submittedName>
        <fullName evidence="2">Uncharacterized protein</fullName>
    </submittedName>
</protein>
<dbReference type="Proteomes" id="UP000887565">
    <property type="component" value="Unplaced"/>
</dbReference>
<keyword evidence="1" id="KW-1185">Reference proteome</keyword>
<accession>A0A915J012</accession>
<sequence length="122" mass="14043">MQRRMETDPDLIREYEALGGGGRIKAKIQQHLQCLKVDDKLVKGIIGDGPNRSARQQNETASGTLIIQAPHDIANKKMDYMYNCFNIIPIIFEQTHAKRRSEGDNITINKQYQDDCWFFLTT</sequence>
<proteinExistence type="predicted"/>
<name>A0A915J012_ROMCU</name>
<evidence type="ECO:0000313" key="2">
    <source>
        <dbReference type="WBParaSite" id="nRc.2.0.1.t19027-RA"/>
    </source>
</evidence>
<organism evidence="1 2">
    <name type="scientific">Romanomermis culicivorax</name>
    <name type="common">Nematode worm</name>
    <dbReference type="NCBI Taxonomy" id="13658"/>
    <lineage>
        <taxon>Eukaryota</taxon>
        <taxon>Metazoa</taxon>
        <taxon>Ecdysozoa</taxon>
        <taxon>Nematoda</taxon>
        <taxon>Enoplea</taxon>
        <taxon>Dorylaimia</taxon>
        <taxon>Mermithida</taxon>
        <taxon>Mermithoidea</taxon>
        <taxon>Mermithidae</taxon>
        <taxon>Romanomermis</taxon>
    </lineage>
</organism>
<reference evidence="2" key="1">
    <citation type="submission" date="2022-11" db="UniProtKB">
        <authorList>
            <consortium name="WormBaseParasite"/>
        </authorList>
    </citation>
    <scope>IDENTIFICATION</scope>
</reference>